<keyword evidence="3" id="KW-1185">Reference proteome</keyword>
<protein>
    <submittedName>
        <fullName evidence="2">Uncharacterized protein</fullName>
    </submittedName>
</protein>
<feature type="transmembrane region" description="Helical" evidence="1">
    <location>
        <begin position="131"/>
        <end position="151"/>
    </location>
</feature>
<feature type="transmembrane region" description="Helical" evidence="1">
    <location>
        <begin position="71"/>
        <end position="96"/>
    </location>
</feature>
<dbReference type="AlphaFoldDB" id="A0A226DUH3"/>
<keyword evidence="1" id="KW-1133">Transmembrane helix</keyword>
<dbReference type="Proteomes" id="UP000198287">
    <property type="component" value="Unassembled WGS sequence"/>
</dbReference>
<comment type="caution">
    <text evidence="2">The sequence shown here is derived from an EMBL/GenBank/DDBJ whole genome shotgun (WGS) entry which is preliminary data.</text>
</comment>
<evidence type="ECO:0000256" key="1">
    <source>
        <dbReference type="SAM" id="Phobius"/>
    </source>
</evidence>
<reference evidence="2 3" key="1">
    <citation type="submission" date="2015-12" db="EMBL/GenBank/DDBJ databases">
        <title>The genome of Folsomia candida.</title>
        <authorList>
            <person name="Faddeeva A."/>
            <person name="Derks M.F."/>
            <person name="Anvar Y."/>
            <person name="Smit S."/>
            <person name="Van Straalen N."/>
            <person name="Roelofs D."/>
        </authorList>
    </citation>
    <scope>NUCLEOTIDE SEQUENCE [LARGE SCALE GENOMIC DNA]</scope>
    <source>
        <strain evidence="2 3">VU population</strain>
        <tissue evidence="2">Whole body</tissue>
    </source>
</reference>
<keyword evidence="1" id="KW-0472">Membrane</keyword>
<feature type="transmembrane region" description="Helical" evidence="1">
    <location>
        <begin position="31"/>
        <end position="51"/>
    </location>
</feature>
<evidence type="ECO:0000313" key="2">
    <source>
        <dbReference type="EMBL" id="OXA49132.1"/>
    </source>
</evidence>
<proteinExistence type="predicted"/>
<dbReference type="EMBL" id="LNIX01000010">
    <property type="protein sequence ID" value="OXA49132.1"/>
    <property type="molecule type" value="Genomic_DNA"/>
</dbReference>
<accession>A0A226DUH3</accession>
<gene>
    <name evidence="2" type="ORF">Fcan01_15810</name>
</gene>
<keyword evidence="1" id="KW-0812">Transmembrane</keyword>
<organism evidence="2 3">
    <name type="scientific">Folsomia candida</name>
    <name type="common">Springtail</name>
    <dbReference type="NCBI Taxonomy" id="158441"/>
    <lineage>
        <taxon>Eukaryota</taxon>
        <taxon>Metazoa</taxon>
        <taxon>Ecdysozoa</taxon>
        <taxon>Arthropoda</taxon>
        <taxon>Hexapoda</taxon>
        <taxon>Collembola</taxon>
        <taxon>Entomobryomorpha</taxon>
        <taxon>Isotomoidea</taxon>
        <taxon>Isotomidae</taxon>
        <taxon>Proisotominae</taxon>
        <taxon>Folsomia</taxon>
    </lineage>
</organism>
<evidence type="ECO:0000313" key="3">
    <source>
        <dbReference type="Proteomes" id="UP000198287"/>
    </source>
</evidence>
<name>A0A226DUH3_FOLCA</name>
<sequence>MALLIPDEKGSEISSNINKVASFVAQLYAKLPFILTILCIPTNIDPLYYFIQKTPLSPRSSSTVLVRTVLLFTSWIEPCRVVALIIFASLFAINVAKRETQMWMNIRRRSNSAGLLFYRHIAILYTRRRLWTSQVMTLIFAVGFVMQVCCWKYDIDQDGFMGTLNYRIQANLCLFRDVVRNIEFSKSC</sequence>